<proteinExistence type="inferred from homology"/>
<evidence type="ECO:0000256" key="4">
    <source>
        <dbReference type="ARBA" id="ARBA00022825"/>
    </source>
</evidence>
<dbReference type="Pfam" id="PF03575">
    <property type="entry name" value="Peptidase_S51"/>
    <property type="match status" value="1"/>
</dbReference>
<reference evidence="5 6" key="1">
    <citation type="journal article" date="2016" name="Nat. Commun.">
        <title>Thousands of microbial genomes shed light on interconnected biogeochemical processes in an aquifer system.</title>
        <authorList>
            <person name="Anantharaman K."/>
            <person name="Brown C.T."/>
            <person name="Hug L.A."/>
            <person name="Sharon I."/>
            <person name="Castelle C.J."/>
            <person name="Probst A.J."/>
            <person name="Thomas B.C."/>
            <person name="Singh A."/>
            <person name="Wilkins M.J."/>
            <person name="Karaoz U."/>
            <person name="Brodie E.L."/>
            <person name="Williams K.H."/>
            <person name="Hubbard S.S."/>
            <person name="Banfield J.F."/>
        </authorList>
    </citation>
    <scope>NUCLEOTIDE SEQUENCE [LARGE SCALE GENOMIC DNA]</scope>
</reference>
<name>A0A1F5IRR8_9BACT</name>
<evidence type="ECO:0000313" key="6">
    <source>
        <dbReference type="Proteomes" id="UP000176336"/>
    </source>
</evidence>
<evidence type="ECO:0000256" key="1">
    <source>
        <dbReference type="ARBA" id="ARBA00006534"/>
    </source>
</evidence>
<dbReference type="Proteomes" id="UP000176336">
    <property type="component" value="Unassembled WGS sequence"/>
</dbReference>
<dbReference type="SUPFAM" id="SSF52317">
    <property type="entry name" value="Class I glutamine amidotransferase-like"/>
    <property type="match status" value="1"/>
</dbReference>
<comment type="caution">
    <text evidence="5">The sequence shown here is derived from an EMBL/GenBank/DDBJ whole genome shotgun (WGS) entry which is preliminary data.</text>
</comment>
<sequence>MPDRKIFLASSGIQPETYPHFRELSGKYPHETKVGFIITAGNNHNLAIEAVESLRGFGFVVEILDLKNSKPRYVRNNLQRIDVLYVNGGNTFDLLYWMKKSELLIPLQERLDEGMCYYGSSAGSLVAGPNIEMAGWHRSWDRNKIGLTDLSGLGIIDVAVFPHFDPRYRDLINSRANNVNYPIVAITNKQAVVVDNHGFRIVGEGNEYFFGQHQFSTEHPEPLAVASLSR</sequence>
<dbReference type="EMBL" id="MFCR01000006">
    <property type="protein sequence ID" value="OGE19053.1"/>
    <property type="molecule type" value="Genomic_DNA"/>
</dbReference>
<evidence type="ECO:0000313" key="5">
    <source>
        <dbReference type="EMBL" id="OGE19053.1"/>
    </source>
</evidence>
<dbReference type="PANTHER" id="PTHR20842">
    <property type="entry name" value="PROTEASE S51 ALPHA-ASPARTYL DIPEPTIDASE"/>
    <property type="match status" value="1"/>
</dbReference>
<evidence type="ECO:0008006" key="7">
    <source>
        <dbReference type="Google" id="ProtNLM"/>
    </source>
</evidence>
<evidence type="ECO:0000256" key="2">
    <source>
        <dbReference type="ARBA" id="ARBA00022670"/>
    </source>
</evidence>
<accession>A0A1F5IRR8</accession>
<dbReference type="PANTHER" id="PTHR20842:SF0">
    <property type="entry name" value="ALPHA-ASPARTYL DIPEPTIDASE"/>
    <property type="match status" value="1"/>
</dbReference>
<dbReference type="AlphaFoldDB" id="A0A1F5IRR8"/>
<organism evidence="5 6">
    <name type="scientific">Candidatus Daviesbacteria bacterium RIFCSPHIGHO2_01_FULL_41_23</name>
    <dbReference type="NCBI Taxonomy" id="1797764"/>
    <lineage>
        <taxon>Bacteria</taxon>
        <taxon>Candidatus Daviesiibacteriota</taxon>
    </lineage>
</organism>
<protein>
    <recommendedName>
        <fullName evidence="7">Peptidase E</fullName>
    </recommendedName>
</protein>
<keyword evidence="2" id="KW-0645">Protease</keyword>
<gene>
    <name evidence="5" type="ORF">A2871_01740</name>
</gene>
<dbReference type="InterPro" id="IPR029062">
    <property type="entry name" value="Class_I_gatase-like"/>
</dbReference>
<dbReference type="GO" id="GO:0008236">
    <property type="term" value="F:serine-type peptidase activity"/>
    <property type="evidence" value="ECO:0007669"/>
    <property type="project" value="UniProtKB-KW"/>
</dbReference>
<dbReference type="Gene3D" id="3.40.50.880">
    <property type="match status" value="1"/>
</dbReference>
<comment type="similarity">
    <text evidence="1">Belongs to the peptidase S51 family.</text>
</comment>
<keyword evidence="3" id="KW-0378">Hydrolase</keyword>
<dbReference type="GO" id="GO:0006508">
    <property type="term" value="P:proteolysis"/>
    <property type="evidence" value="ECO:0007669"/>
    <property type="project" value="UniProtKB-KW"/>
</dbReference>
<keyword evidence="4" id="KW-0720">Serine protease</keyword>
<dbReference type="InterPro" id="IPR005320">
    <property type="entry name" value="Peptidase_S51"/>
</dbReference>
<evidence type="ECO:0000256" key="3">
    <source>
        <dbReference type="ARBA" id="ARBA00022801"/>
    </source>
</evidence>